<sequence>MDPGLPESVRLNAMKTQPQTLPYLLTTEHGMPMSQLVIKGSGLRFTQTIADGLRAGGIWLVMQDKCGTVAMAKGDIMMLARIDAVDWLSDRQIVLNLHIQAEGILHHDAAYASTTRLQGETIALWSQATLGSPASPLPALDTHDVLVTRLLQSWQAQGRSLPDDHQAIPMTYHPHWICWRWLEILPISLATKQRLLKHPTPLLCMRYIKKIIRHSDLSVQPLR</sequence>
<dbReference type="InterPro" id="IPR015947">
    <property type="entry name" value="PUA-like_sf"/>
</dbReference>
<evidence type="ECO:0000313" key="1">
    <source>
        <dbReference type="EMBL" id="GAL04410.1"/>
    </source>
</evidence>
<dbReference type="Gene3D" id="1.10.4060.10">
    <property type="entry name" value="BPP1347 like domain"/>
    <property type="match status" value="1"/>
</dbReference>
<dbReference type="EMBL" id="BBMN01000004">
    <property type="protein sequence ID" value="GAL04410.1"/>
    <property type="molecule type" value="Genomic_DNA"/>
</dbReference>
<gene>
    <name evidence="1" type="ORF">JCM19237_1082</name>
</gene>
<dbReference type="SUPFAM" id="SSF88697">
    <property type="entry name" value="PUA domain-like"/>
    <property type="match status" value="1"/>
</dbReference>
<accession>A0A090QMN0</accession>
<organism evidence="1 2">
    <name type="scientific">Photobacterium aphoticum</name>
    <dbReference type="NCBI Taxonomy" id="754436"/>
    <lineage>
        <taxon>Bacteria</taxon>
        <taxon>Pseudomonadati</taxon>
        <taxon>Pseudomonadota</taxon>
        <taxon>Gammaproteobacteria</taxon>
        <taxon>Vibrionales</taxon>
        <taxon>Vibrionaceae</taxon>
        <taxon>Photobacterium</taxon>
    </lineage>
</organism>
<dbReference type="STRING" id="754436.JCM19237_1082"/>
<comment type="caution">
    <text evidence="1">The sequence shown here is derived from an EMBL/GenBank/DDBJ whole genome shotgun (WGS) entry which is preliminary data.</text>
</comment>
<proteinExistence type="predicted"/>
<evidence type="ECO:0000313" key="2">
    <source>
        <dbReference type="Proteomes" id="UP000029227"/>
    </source>
</evidence>
<reference evidence="1 2" key="1">
    <citation type="journal article" date="2014" name="Genome Announc.">
        <title>Draft Genome Sequences of Two Vibrionaceae Species, Vibrio ponticus C121 and Photobacterium aphoticum C119, Isolated as Coral Reef Microbiota.</title>
        <authorList>
            <person name="Al-saari N."/>
            <person name="Meirelles P.M."/>
            <person name="Mino S."/>
            <person name="Suda W."/>
            <person name="Oshima K."/>
            <person name="Hattori M."/>
            <person name="Ohkuma M."/>
            <person name="Thompson F.L."/>
            <person name="Gomez-Gil B."/>
            <person name="Sawabe T."/>
            <person name="Sawabe T."/>
        </authorList>
    </citation>
    <scope>NUCLEOTIDE SEQUENCE [LARGE SCALE GENOMIC DNA]</scope>
    <source>
        <strain evidence="1 2">JCM 19237</strain>
    </source>
</reference>
<name>A0A090QMN0_9GAMM</name>
<dbReference type="Proteomes" id="UP000029227">
    <property type="component" value="Unassembled WGS sequence"/>
</dbReference>
<dbReference type="AlphaFoldDB" id="A0A090QMN0"/>
<protein>
    <submittedName>
        <fullName evidence="1">Uncharacterized protein</fullName>
    </submittedName>
</protein>